<evidence type="ECO:0000313" key="3">
    <source>
        <dbReference type="EMBL" id="MDA0160284.1"/>
    </source>
</evidence>
<evidence type="ECO:0000313" key="4">
    <source>
        <dbReference type="Proteomes" id="UP001149140"/>
    </source>
</evidence>
<dbReference type="InterPro" id="IPR011008">
    <property type="entry name" value="Dimeric_a/b-barrel"/>
</dbReference>
<sequence>MKVLLTFYGAEQTGLDSSPEEIAQTFTTWGEFGEAAGAAGVLIACEGLEGAHATTTIRVDGQGRHVTDGPFMETKEQLGGFALLEVRDLDEALEWSARTPWNGEGQTTEIHPVMDYEQYAARAESAERAAS</sequence>
<dbReference type="EMBL" id="JAPDOD010000005">
    <property type="protein sequence ID" value="MDA0160284.1"/>
    <property type="molecule type" value="Genomic_DNA"/>
</dbReference>
<dbReference type="Proteomes" id="UP001149140">
    <property type="component" value="Unassembled WGS sequence"/>
</dbReference>
<comment type="similarity">
    <text evidence="1">Belongs to the YciI family.</text>
</comment>
<evidence type="ECO:0000256" key="1">
    <source>
        <dbReference type="ARBA" id="ARBA00007689"/>
    </source>
</evidence>
<dbReference type="InterPro" id="IPR005545">
    <property type="entry name" value="YCII"/>
</dbReference>
<keyword evidence="4" id="KW-1185">Reference proteome</keyword>
<reference evidence="3" key="1">
    <citation type="submission" date="2022-10" db="EMBL/GenBank/DDBJ databases">
        <title>The WGS of Solirubrobacter ginsenosidimutans DSM 21036.</title>
        <authorList>
            <person name="Jiang Z."/>
        </authorList>
    </citation>
    <scope>NUCLEOTIDE SEQUENCE</scope>
    <source>
        <strain evidence="3">DSM 21036</strain>
    </source>
</reference>
<dbReference type="PANTHER" id="PTHR35174:SF3">
    <property type="entry name" value="BLL7171 PROTEIN"/>
    <property type="match status" value="1"/>
</dbReference>
<dbReference type="PANTHER" id="PTHR35174">
    <property type="entry name" value="BLL7171 PROTEIN-RELATED"/>
    <property type="match status" value="1"/>
</dbReference>
<comment type="caution">
    <text evidence="3">The sequence shown here is derived from an EMBL/GenBank/DDBJ whole genome shotgun (WGS) entry which is preliminary data.</text>
</comment>
<proteinExistence type="inferred from homology"/>
<dbReference type="RefSeq" id="WP_270039058.1">
    <property type="nucleotide sequence ID" value="NZ_JAPDOD010000005.1"/>
</dbReference>
<dbReference type="AlphaFoldDB" id="A0A9X3MPZ6"/>
<gene>
    <name evidence="3" type="ORF">OM076_08415</name>
</gene>
<dbReference type="Gene3D" id="3.30.70.1060">
    <property type="entry name" value="Dimeric alpha+beta barrel"/>
    <property type="match status" value="1"/>
</dbReference>
<protein>
    <submittedName>
        <fullName evidence="3">YciI family protein</fullName>
    </submittedName>
</protein>
<feature type="domain" description="YCII-related" evidence="2">
    <location>
        <begin position="1"/>
        <end position="106"/>
    </location>
</feature>
<accession>A0A9X3MPZ6</accession>
<dbReference type="SUPFAM" id="SSF54909">
    <property type="entry name" value="Dimeric alpha+beta barrel"/>
    <property type="match status" value="1"/>
</dbReference>
<evidence type="ECO:0000259" key="2">
    <source>
        <dbReference type="Pfam" id="PF03795"/>
    </source>
</evidence>
<name>A0A9X3MPZ6_9ACTN</name>
<organism evidence="3 4">
    <name type="scientific">Solirubrobacter ginsenosidimutans</name>
    <dbReference type="NCBI Taxonomy" id="490573"/>
    <lineage>
        <taxon>Bacteria</taxon>
        <taxon>Bacillati</taxon>
        <taxon>Actinomycetota</taxon>
        <taxon>Thermoleophilia</taxon>
        <taxon>Solirubrobacterales</taxon>
        <taxon>Solirubrobacteraceae</taxon>
        <taxon>Solirubrobacter</taxon>
    </lineage>
</organism>
<dbReference type="Pfam" id="PF03795">
    <property type="entry name" value="YCII"/>
    <property type="match status" value="1"/>
</dbReference>